<keyword evidence="7" id="KW-1185">Reference proteome</keyword>
<dbReference type="InterPro" id="IPR050810">
    <property type="entry name" value="Bact_Secretion_Sys_Channel"/>
</dbReference>
<evidence type="ECO:0000256" key="3">
    <source>
        <dbReference type="SAM" id="SignalP"/>
    </source>
</evidence>
<feature type="signal peptide" evidence="3">
    <location>
        <begin position="1"/>
        <end position="17"/>
    </location>
</feature>
<evidence type="ECO:0000256" key="1">
    <source>
        <dbReference type="RuleBase" id="RU004003"/>
    </source>
</evidence>
<keyword evidence="3" id="KW-0732">Signal</keyword>
<evidence type="ECO:0000313" key="6">
    <source>
        <dbReference type="EMBL" id="ATD64027.1"/>
    </source>
</evidence>
<feature type="region of interest" description="Disordered" evidence="2">
    <location>
        <begin position="216"/>
        <end position="243"/>
    </location>
</feature>
<feature type="region of interest" description="Disordered" evidence="2">
    <location>
        <begin position="22"/>
        <end position="51"/>
    </location>
</feature>
<dbReference type="AlphaFoldDB" id="A0A290X4G0"/>
<dbReference type="KEGG" id="jsv:CNX70_23015"/>
<dbReference type="InterPro" id="IPR004846">
    <property type="entry name" value="T2SS/T3SS_dom"/>
</dbReference>
<reference evidence="6 7" key="1">
    <citation type="submission" date="2017-09" db="EMBL/GenBank/DDBJ databases">
        <title>Complete genome sequence of Janthinobacterium svalbardensis PAMC 27463.</title>
        <authorList>
            <person name="Cho Y.-J."/>
            <person name="Cho A."/>
            <person name="Kim O.-S."/>
            <person name="Lee J.-I."/>
        </authorList>
    </citation>
    <scope>NUCLEOTIDE SEQUENCE [LARGE SCALE GENOMIC DNA]</scope>
    <source>
        <strain evidence="6 7">PAMC 27463</strain>
    </source>
</reference>
<evidence type="ECO:0000259" key="4">
    <source>
        <dbReference type="Pfam" id="PF00263"/>
    </source>
</evidence>
<protein>
    <submittedName>
        <fullName evidence="6">Outer membrane channel protein</fullName>
    </submittedName>
</protein>
<comment type="similarity">
    <text evidence="1">Belongs to the bacterial secretin family.</text>
</comment>
<gene>
    <name evidence="6" type="ORF">CNX70_23015</name>
</gene>
<dbReference type="PRINTS" id="PR00811">
    <property type="entry name" value="BCTERIALGSPD"/>
</dbReference>
<dbReference type="PANTHER" id="PTHR30332">
    <property type="entry name" value="PROBABLE GENERAL SECRETION PATHWAY PROTEIN D"/>
    <property type="match status" value="1"/>
</dbReference>
<name>A0A290X4G0_9BURK</name>
<dbReference type="Pfam" id="PF00263">
    <property type="entry name" value="Secretin"/>
    <property type="match status" value="1"/>
</dbReference>
<dbReference type="EMBL" id="CP023422">
    <property type="protein sequence ID" value="ATD64027.1"/>
    <property type="molecule type" value="Genomic_DNA"/>
</dbReference>
<dbReference type="GO" id="GO:0015627">
    <property type="term" value="C:type II protein secretion system complex"/>
    <property type="evidence" value="ECO:0007669"/>
    <property type="project" value="TreeGrafter"/>
</dbReference>
<dbReference type="PANTHER" id="PTHR30332:SF17">
    <property type="entry name" value="TYPE IV PILIATION SYSTEM PROTEIN DR_0774-RELATED"/>
    <property type="match status" value="1"/>
</dbReference>
<feature type="domain" description="Type II/III secretion system secretin-like" evidence="4">
    <location>
        <begin position="319"/>
        <end position="488"/>
    </location>
</feature>
<accession>A0A290X4G0</accession>
<evidence type="ECO:0000259" key="5">
    <source>
        <dbReference type="Pfam" id="PF13629"/>
    </source>
</evidence>
<dbReference type="Pfam" id="PF13629">
    <property type="entry name" value="T2SS-T3SS_pil_N"/>
    <property type="match status" value="1"/>
</dbReference>
<sequence>MALAIAAIGALIPAAYGEVAAPAPPATSPGLSTTPPGAKPQMAGASATATAAAISPPPKVVYRAPRAKAITPQAKPDSAGSHTDVSRSMALAEGKSTLMHLPFPVARVSVGDPRIADVILLNTTDVYLLGKSVGTTNLIIWNRSNEASIIDLSVSIDSSLLQARLSALLPNEKDLHVTVAGDTLILSGMVSDTVKADQAMSLANAYAQRGSRPATGTAAAAGAGAAPAPAAGGPADPSGGPAPSPRVINLMSIAAPQQVMLEVKVAEVSKTLVDQLGASLGINKTIGSWSYSLLSSLLSNNPSGLSGASKNNFFNLDAQKRDGLIKVLAEPNIMAISGQEASFLAGGKIFIPVSQTNNGGTPTITLEEKEFGVAVKFTPTVLEGGRINLKVSPEVSDLNKEGIGITATGISTTAILPSFTTRRATTTVQLFDGQSFAIGGLIKNNVTSNIKALPGLGEVPVLGALFRSTDFQTDRSELVFIITPHLVKPLPADYKLPTDEYIPPTRGDVFLQGKMEGRAPAPQPQPQPMLQPAPMPMPAPLPAPASMPPQAAMPAPVPPAMPTSPSDDLPQYRAVPKADAATPSASIIDDLK</sequence>
<evidence type="ECO:0000313" key="7">
    <source>
        <dbReference type="Proteomes" id="UP000218437"/>
    </source>
</evidence>
<evidence type="ECO:0000256" key="2">
    <source>
        <dbReference type="SAM" id="MobiDB-lite"/>
    </source>
</evidence>
<dbReference type="GO" id="GO:0009306">
    <property type="term" value="P:protein secretion"/>
    <property type="evidence" value="ECO:0007669"/>
    <property type="project" value="InterPro"/>
</dbReference>
<feature type="compositionally biased region" description="Pro residues" evidence="2">
    <location>
        <begin position="521"/>
        <end position="547"/>
    </location>
</feature>
<dbReference type="InterPro" id="IPR001775">
    <property type="entry name" value="GspD/PilQ"/>
</dbReference>
<feature type="domain" description="Pilus formation protein N-terminal" evidence="5">
    <location>
        <begin position="86"/>
        <end position="155"/>
    </location>
</feature>
<proteinExistence type="inferred from homology"/>
<organism evidence="6 7">
    <name type="scientific">Janthinobacterium svalbardensis</name>
    <dbReference type="NCBI Taxonomy" id="368607"/>
    <lineage>
        <taxon>Bacteria</taxon>
        <taxon>Pseudomonadati</taxon>
        <taxon>Pseudomonadota</taxon>
        <taxon>Betaproteobacteria</taxon>
        <taxon>Burkholderiales</taxon>
        <taxon>Oxalobacteraceae</taxon>
        <taxon>Janthinobacterium</taxon>
    </lineage>
</organism>
<dbReference type="InterPro" id="IPR032789">
    <property type="entry name" value="T2SS-T3SS_pil_N"/>
</dbReference>
<feature type="compositionally biased region" description="Low complexity" evidence="2">
    <location>
        <begin position="216"/>
        <end position="241"/>
    </location>
</feature>
<dbReference type="Proteomes" id="UP000218437">
    <property type="component" value="Chromosome"/>
</dbReference>
<feature type="chain" id="PRO_5012018923" evidence="3">
    <location>
        <begin position="18"/>
        <end position="592"/>
    </location>
</feature>
<feature type="region of interest" description="Disordered" evidence="2">
    <location>
        <begin position="516"/>
        <end position="592"/>
    </location>
</feature>